<proteinExistence type="predicted"/>
<dbReference type="Proteomes" id="UP000199223">
    <property type="component" value="Unassembled WGS sequence"/>
</dbReference>
<keyword evidence="3" id="KW-1185">Reference proteome</keyword>
<evidence type="ECO:0000256" key="1">
    <source>
        <dbReference type="SAM" id="Phobius"/>
    </source>
</evidence>
<dbReference type="RefSeq" id="WP_092263618.1">
    <property type="nucleotide sequence ID" value="NZ_FNZA01000003.1"/>
</dbReference>
<dbReference type="EMBL" id="FNZA01000003">
    <property type="protein sequence ID" value="SEJ01124.1"/>
    <property type="molecule type" value="Genomic_DNA"/>
</dbReference>
<keyword evidence="1" id="KW-0472">Membrane</keyword>
<organism evidence="2 3">
    <name type="scientific">Deinococcus reticulitermitis</name>
    <dbReference type="NCBI Taxonomy" id="856736"/>
    <lineage>
        <taxon>Bacteria</taxon>
        <taxon>Thermotogati</taxon>
        <taxon>Deinococcota</taxon>
        <taxon>Deinococci</taxon>
        <taxon>Deinococcales</taxon>
        <taxon>Deinococcaceae</taxon>
        <taxon>Deinococcus</taxon>
    </lineage>
</organism>
<evidence type="ECO:0000313" key="3">
    <source>
        <dbReference type="Proteomes" id="UP000199223"/>
    </source>
</evidence>
<keyword evidence="1" id="KW-1133">Transmembrane helix</keyword>
<feature type="transmembrane region" description="Helical" evidence="1">
    <location>
        <begin position="183"/>
        <end position="203"/>
    </location>
</feature>
<sequence length="252" mass="28699">MTAPAPTTYPLGLQPTYPHPTFLRSITTVHARHMEVVGQEGFWRELLPTWTFLPVHSPSGEYSTRMAAVVSRLNEGARQKALAGTTLLLEDVDRPSPNECLISLNPETNEVAIRIFGRFLTDIQSTSEWFLHRLLDAQEQFVITPHTRCFIALDVQGERTDLTTGRVVPLRHKLWQGFYREHVYNVNITAAVVLPTLWVVLFLTPDAPHSPLGKFYGVCERVLSAALMNVFLLIGQFYSYRKGRRVVEWEKP</sequence>
<protein>
    <submittedName>
        <fullName evidence="2">Uncharacterized protein</fullName>
    </submittedName>
</protein>
<accession>A0A1H6VDQ1</accession>
<dbReference type="OrthoDB" id="64016at2"/>
<keyword evidence="1" id="KW-0812">Transmembrane</keyword>
<dbReference type="AlphaFoldDB" id="A0A1H6VDQ1"/>
<feature type="transmembrane region" description="Helical" evidence="1">
    <location>
        <begin position="215"/>
        <end position="235"/>
    </location>
</feature>
<gene>
    <name evidence="2" type="ORF">SAMN04488058_10391</name>
</gene>
<dbReference type="STRING" id="856736.SAMN04488058_10391"/>
<evidence type="ECO:0000313" key="2">
    <source>
        <dbReference type="EMBL" id="SEJ01124.1"/>
    </source>
</evidence>
<reference evidence="3" key="1">
    <citation type="submission" date="2016-10" db="EMBL/GenBank/DDBJ databases">
        <authorList>
            <person name="Varghese N."/>
            <person name="Submissions S."/>
        </authorList>
    </citation>
    <scope>NUCLEOTIDE SEQUENCE [LARGE SCALE GENOMIC DNA]</scope>
    <source>
        <strain evidence="3">CGMCC 1.10218</strain>
    </source>
</reference>
<name>A0A1H6VDQ1_9DEIO</name>